<name>A0A3P6DK10_BRAOL</name>
<organism evidence="1">
    <name type="scientific">Brassica oleracea</name>
    <name type="common">Wild cabbage</name>
    <dbReference type="NCBI Taxonomy" id="3712"/>
    <lineage>
        <taxon>Eukaryota</taxon>
        <taxon>Viridiplantae</taxon>
        <taxon>Streptophyta</taxon>
        <taxon>Embryophyta</taxon>
        <taxon>Tracheophyta</taxon>
        <taxon>Spermatophyta</taxon>
        <taxon>Magnoliopsida</taxon>
        <taxon>eudicotyledons</taxon>
        <taxon>Gunneridae</taxon>
        <taxon>Pentapetalae</taxon>
        <taxon>rosids</taxon>
        <taxon>malvids</taxon>
        <taxon>Brassicales</taxon>
        <taxon>Brassicaceae</taxon>
        <taxon>Brassiceae</taxon>
        <taxon>Brassica</taxon>
    </lineage>
</organism>
<dbReference type="AlphaFoldDB" id="A0A3P6DK10"/>
<gene>
    <name evidence="1" type="ORF">BOLC2T12303H</name>
</gene>
<reference evidence="1" key="1">
    <citation type="submission" date="2018-11" db="EMBL/GenBank/DDBJ databases">
        <authorList>
            <consortium name="Genoscope - CEA"/>
            <person name="William W."/>
        </authorList>
    </citation>
    <scope>NUCLEOTIDE SEQUENCE</scope>
</reference>
<accession>A0A3P6DK10</accession>
<sequence length="90" mass="10075">MRLPSMLSQLQLPLSLHPLFLLSKYGRHFQDQNAHGVVDLTATKDVESHVPSLEENHLANELSKSPLICGYTHLATSRSRVGSILQHSLY</sequence>
<protein>
    <submittedName>
        <fullName evidence="1">Uncharacterized protein</fullName>
    </submittedName>
</protein>
<evidence type="ECO:0000313" key="1">
    <source>
        <dbReference type="EMBL" id="VDD27306.1"/>
    </source>
</evidence>
<dbReference type="EMBL" id="LR031874">
    <property type="protein sequence ID" value="VDD27306.1"/>
    <property type="molecule type" value="Genomic_DNA"/>
</dbReference>
<proteinExistence type="predicted"/>